<keyword evidence="2" id="KW-0238">DNA-binding</keyword>
<dbReference type="AlphaFoldDB" id="A0A5B8T124"/>
<dbReference type="RefSeq" id="WP_147185956.1">
    <property type="nucleotide sequence ID" value="NZ_CP042382.1"/>
</dbReference>
<feature type="domain" description="HTH cro/C1-type" evidence="4">
    <location>
        <begin position="38"/>
        <end position="91"/>
    </location>
</feature>
<gene>
    <name evidence="5" type="ORF">FGL86_17485</name>
</gene>
<dbReference type="SMART" id="SM00530">
    <property type="entry name" value="HTH_XRE"/>
    <property type="match status" value="1"/>
</dbReference>
<dbReference type="SUPFAM" id="SSF47413">
    <property type="entry name" value="lambda repressor-like DNA-binding domains"/>
    <property type="match status" value="1"/>
</dbReference>
<evidence type="ECO:0000313" key="6">
    <source>
        <dbReference type="Proteomes" id="UP000321272"/>
    </source>
</evidence>
<evidence type="ECO:0000256" key="2">
    <source>
        <dbReference type="ARBA" id="ARBA00023125"/>
    </source>
</evidence>
<reference evidence="5 6" key="1">
    <citation type="submission" date="2019-06" db="EMBL/GenBank/DDBJ databases">
        <title>Genome analyses of bacteria isolated from kimchi.</title>
        <authorList>
            <person name="Lee S."/>
            <person name="Ahn S."/>
            <person name="Roh S."/>
        </authorList>
    </citation>
    <scope>NUCLEOTIDE SEQUENCE [LARGE SCALE GENOMIC DNA]</scope>
    <source>
        <strain evidence="5 6">CBA4606</strain>
    </source>
</reference>
<organism evidence="5 6">
    <name type="scientific">Pistricoccus aurantiacus</name>
    <dbReference type="NCBI Taxonomy" id="1883414"/>
    <lineage>
        <taxon>Bacteria</taxon>
        <taxon>Pseudomonadati</taxon>
        <taxon>Pseudomonadota</taxon>
        <taxon>Gammaproteobacteria</taxon>
        <taxon>Oceanospirillales</taxon>
        <taxon>Halomonadaceae</taxon>
        <taxon>Pistricoccus</taxon>
    </lineage>
</organism>
<keyword evidence="3" id="KW-0804">Transcription</keyword>
<dbReference type="InterPro" id="IPR010982">
    <property type="entry name" value="Lambda_DNA-bd_dom_sf"/>
</dbReference>
<protein>
    <submittedName>
        <fullName evidence="5">Helix-turn-helix domain-containing protein</fullName>
    </submittedName>
</protein>
<dbReference type="Gene3D" id="1.10.260.40">
    <property type="entry name" value="lambda repressor-like DNA-binding domains"/>
    <property type="match status" value="1"/>
</dbReference>
<dbReference type="PANTHER" id="PTHR36511">
    <property type="entry name" value="MERR FAMILY BACTERIAL REGULATORY PROTEIN"/>
    <property type="match status" value="1"/>
</dbReference>
<evidence type="ECO:0000256" key="3">
    <source>
        <dbReference type="ARBA" id="ARBA00023163"/>
    </source>
</evidence>
<dbReference type="KEGG" id="paur:FGL86_17485"/>
<accession>A0A5B8T124</accession>
<keyword evidence="1" id="KW-0805">Transcription regulation</keyword>
<dbReference type="InterPro" id="IPR001387">
    <property type="entry name" value="Cro/C1-type_HTH"/>
</dbReference>
<dbReference type="GO" id="GO:0003677">
    <property type="term" value="F:DNA binding"/>
    <property type="evidence" value="ECO:0007669"/>
    <property type="project" value="UniProtKB-KW"/>
</dbReference>
<dbReference type="PANTHER" id="PTHR36511:SF4">
    <property type="entry name" value="ANTITOXIN MQSA"/>
    <property type="match status" value="1"/>
</dbReference>
<dbReference type="Pfam" id="PF01381">
    <property type="entry name" value="HTH_3"/>
    <property type="match status" value="1"/>
</dbReference>
<evidence type="ECO:0000313" key="5">
    <source>
        <dbReference type="EMBL" id="QEA40690.1"/>
    </source>
</evidence>
<dbReference type="InterPro" id="IPR052359">
    <property type="entry name" value="HTH-type_reg/antitoxin"/>
</dbReference>
<dbReference type="EMBL" id="CP042382">
    <property type="protein sequence ID" value="QEA40690.1"/>
    <property type="molecule type" value="Genomic_DNA"/>
</dbReference>
<keyword evidence="6" id="KW-1185">Reference proteome</keyword>
<evidence type="ECO:0000256" key="1">
    <source>
        <dbReference type="ARBA" id="ARBA00023015"/>
    </source>
</evidence>
<dbReference type="OrthoDB" id="9799384at2"/>
<name>A0A5B8T124_9GAMM</name>
<proteinExistence type="predicted"/>
<sequence>MSNETMNVEELGNKLLQSVKEMKAGKAARVSRVEPNEVARARGKTGLTQIEFAEVLHISARTLQEWEQGRREPSGPAKALIEIAFRHPEIIREGLELRGLTSGCCRTRQR</sequence>
<dbReference type="Proteomes" id="UP000321272">
    <property type="component" value="Chromosome"/>
</dbReference>
<dbReference type="PROSITE" id="PS50943">
    <property type="entry name" value="HTH_CROC1"/>
    <property type="match status" value="1"/>
</dbReference>
<evidence type="ECO:0000259" key="4">
    <source>
        <dbReference type="PROSITE" id="PS50943"/>
    </source>
</evidence>
<dbReference type="CDD" id="cd00093">
    <property type="entry name" value="HTH_XRE"/>
    <property type="match status" value="1"/>
</dbReference>